<dbReference type="InterPro" id="IPR002934">
    <property type="entry name" value="Polymerase_NTP_transf_dom"/>
</dbReference>
<reference evidence="4 5" key="1">
    <citation type="submission" date="2022-11" db="EMBL/GenBank/DDBJ databases">
        <title>Draft genome sequence of Saccharopolyspora sp. WRP15-2 isolated from rhizosphere soils of wild rice in Thailand.</title>
        <authorList>
            <person name="Duangmal K."/>
            <person name="Kammanee S."/>
            <person name="Muangham S."/>
        </authorList>
    </citation>
    <scope>NUCLEOTIDE SEQUENCE [LARGE SCALE GENOMIC DNA]</scope>
    <source>
        <strain evidence="4 5">WRP15-2</strain>
    </source>
</reference>
<sequence>MTVHPRVAEVVADYLDLVDAEAGGPVTGLYLEGSVAIGDFRPHASDVDFVAVGEDPPDAVALAALERVHARLGERRPGLHFDGAYLTWQDLASGPDAAVGRPSIEEGRFRATSDRLSPVTWHTLARYGVVCRGPAVADLDIWADDEVLAAWQDANLDEYWGRLLARTAGLVDSPGPFSRTDDATAWTVTGVPRLHYTLTTGDITSKDGAGRHALRVFPERWHRVVREGLRILRAEDDQSLYGDPGERWQDVLAFGEMVIADAHRCYAERHRS</sequence>
<feature type="domain" description="Adenylyltransferase AadA C-terminal" evidence="3">
    <location>
        <begin position="179"/>
        <end position="241"/>
    </location>
</feature>
<evidence type="ECO:0000256" key="1">
    <source>
        <dbReference type="ARBA" id="ARBA00022679"/>
    </source>
</evidence>
<dbReference type="RefSeq" id="WP_270947487.1">
    <property type="nucleotide sequence ID" value="NZ_JAQGLA010000005.1"/>
</dbReference>
<evidence type="ECO:0000313" key="4">
    <source>
        <dbReference type="EMBL" id="MDA3624916.1"/>
    </source>
</evidence>
<accession>A0ABT4UUN7</accession>
<organism evidence="4 5">
    <name type="scientific">Saccharopolyspora oryzae</name>
    <dbReference type="NCBI Taxonomy" id="2997343"/>
    <lineage>
        <taxon>Bacteria</taxon>
        <taxon>Bacillati</taxon>
        <taxon>Actinomycetota</taxon>
        <taxon>Actinomycetes</taxon>
        <taxon>Pseudonocardiales</taxon>
        <taxon>Pseudonocardiaceae</taxon>
        <taxon>Saccharopolyspora</taxon>
    </lineage>
</organism>
<gene>
    <name evidence="4" type="ORF">OU415_05675</name>
</gene>
<dbReference type="EMBL" id="JAQGLA010000005">
    <property type="protein sequence ID" value="MDA3624916.1"/>
    <property type="molecule type" value="Genomic_DNA"/>
</dbReference>
<dbReference type="CDD" id="cd05403">
    <property type="entry name" value="NT_KNTase_like"/>
    <property type="match status" value="1"/>
</dbReference>
<keyword evidence="5" id="KW-1185">Reference proteome</keyword>
<dbReference type="InterPro" id="IPR025184">
    <property type="entry name" value="AadA_C"/>
</dbReference>
<protein>
    <submittedName>
        <fullName evidence="4">DUF4111 domain-containing protein</fullName>
    </submittedName>
</protein>
<dbReference type="SUPFAM" id="SSF81301">
    <property type="entry name" value="Nucleotidyltransferase"/>
    <property type="match status" value="1"/>
</dbReference>
<dbReference type="Proteomes" id="UP001210380">
    <property type="component" value="Unassembled WGS sequence"/>
</dbReference>
<evidence type="ECO:0000259" key="3">
    <source>
        <dbReference type="Pfam" id="PF13427"/>
    </source>
</evidence>
<evidence type="ECO:0000313" key="5">
    <source>
        <dbReference type="Proteomes" id="UP001210380"/>
    </source>
</evidence>
<feature type="domain" description="Polymerase nucleotidyl transferase" evidence="2">
    <location>
        <begin position="25"/>
        <end position="72"/>
    </location>
</feature>
<dbReference type="Pfam" id="PF01909">
    <property type="entry name" value="NTP_transf_2"/>
    <property type="match status" value="1"/>
</dbReference>
<proteinExistence type="predicted"/>
<keyword evidence="1" id="KW-0808">Transferase</keyword>
<dbReference type="InterPro" id="IPR043519">
    <property type="entry name" value="NT_sf"/>
</dbReference>
<comment type="caution">
    <text evidence="4">The sequence shown here is derived from an EMBL/GenBank/DDBJ whole genome shotgun (WGS) entry which is preliminary data.</text>
</comment>
<dbReference type="Pfam" id="PF13427">
    <property type="entry name" value="AadA_C"/>
    <property type="match status" value="1"/>
</dbReference>
<evidence type="ECO:0000259" key="2">
    <source>
        <dbReference type="Pfam" id="PF01909"/>
    </source>
</evidence>
<name>A0ABT4UUN7_9PSEU</name>